<accession>A0A914DVF0</accession>
<evidence type="ECO:0000313" key="1">
    <source>
        <dbReference type="Proteomes" id="UP000887540"/>
    </source>
</evidence>
<keyword evidence="1" id="KW-1185">Reference proteome</keyword>
<name>A0A914DVF0_9BILA</name>
<proteinExistence type="predicted"/>
<dbReference type="AlphaFoldDB" id="A0A914DVF0"/>
<evidence type="ECO:0000313" key="2">
    <source>
        <dbReference type="WBParaSite" id="ACRNAN_scaffold4336.g30521.t1"/>
    </source>
</evidence>
<organism evidence="1 2">
    <name type="scientific">Acrobeloides nanus</name>
    <dbReference type="NCBI Taxonomy" id="290746"/>
    <lineage>
        <taxon>Eukaryota</taxon>
        <taxon>Metazoa</taxon>
        <taxon>Ecdysozoa</taxon>
        <taxon>Nematoda</taxon>
        <taxon>Chromadorea</taxon>
        <taxon>Rhabditida</taxon>
        <taxon>Tylenchina</taxon>
        <taxon>Cephalobomorpha</taxon>
        <taxon>Cephaloboidea</taxon>
        <taxon>Cephalobidae</taxon>
        <taxon>Acrobeloides</taxon>
    </lineage>
</organism>
<dbReference type="WBParaSite" id="ACRNAN_scaffold4336.g30521.t1">
    <property type="protein sequence ID" value="ACRNAN_scaffold4336.g30521.t1"/>
    <property type="gene ID" value="ACRNAN_scaffold4336.g30521"/>
</dbReference>
<protein>
    <submittedName>
        <fullName evidence="2">Uncharacterized protein</fullName>
    </submittedName>
</protein>
<dbReference type="Proteomes" id="UP000887540">
    <property type="component" value="Unplaced"/>
</dbReference>
<sequence>MGIVDYESDILEVGDSVSLLSFSAVVEVNHTGANCIFLKSTFCCRWMHQAIEPSLISIPSCYIERIGWQIANNPRKWYSPFPYKLEPPQDRMLTNENMFSGESFELLTSHFPGIELTL</sequence>
<reference evidence="2" key="1">
    <citation type="submission" date="2022-11" db="UniProtKB">
        <authorList>
            <consortium name="WormBaseParasite"/>
        </authorList>
    </citation>
    <scope>IDENTIFICATION</scope>
</reference>